<dbReference type="Gene3D" id="1.10.287.10">
    <property type="entry name" value="S15/NS1, RNA-binding"/>
    <property type="match status" value="1"/>
</dbReference>
<organism evidence="7 8">
    <name type="scientific">Candidatus Portnoybacteria bacterium CG11_big_fil_rev_8_21_14_0_20_40_15</name>
    <dbReference type="NCBI Taxonomy" id="1974817"/>
    <lineage>
        <taxon>Bacteria</taxon>
        <taxon>Candidatus Portnoyibacteriota</taxon>
    </lineage>
</organism>
<reference evidence="7 8" key="1">
    <citation type="submission" date="2017-09" db="EMBL/GenBank/DDBJ databases">
        <title>Depth-based differentiation of microbial function through sediment-hosted aquifers and enrichment of novel symbionts in the deep terrestrial subsurface.</title>
        <authorList>
            <person name="Probst A.J."/>
            <person name="Ladd B."/>
            <person name="Jarett J.K."/>
            <person name="Geller-Mcgrath D.E."/>
            <person name="Sieber C.M."/>
            <person name="Emerson J.B."/>
            <person name="Anantharaman K."/>
            <person name="Thomas B.C."/>
            <person name="Malmstrom R."/>
            <person name="Stieglmeier M."/>
            <person name="Klingl A."/>
            <person name="Woyke T."/>
            <person name="Ryan C.M."/>
            <person name="Banfield J.F."/>
        </authorList>
    </citation>
    <scope>NUCLEOTIDE SEQUENCE [LARGE SCALE GENOMIC DNA]</scope>
    <source>
        <strain evidence="7">CG11_big_fil_rev_8_21_14_0_20_40_15</strain>
    </source>
</reference>
<name>A0A2H0KUR5_9BACT</name>
<dbReference type="CDD" id="cd00353">
    <property type="entry name" value="Ribosomal_S15p_S13e"/>
    <property type="match status" value="1"/>
</dbReference>
<proteinExistence type="inferred from homology"/>
<dbReference type="FunFam" id="1.10.287.10:FF:000002">
    <property type="entry name" value="30S ribosomal protein S15"/>
    <property type="match status" value="1"/>
</dbReference>
<keyword evidence="2 4" id="KW-0687">Ribonucleoprotein</keyword>
<comment type="caution">
    <text evidence="7">The sequence shown here is derived from an EMBL/GenBank/DDBJ whole genome shotgun (WGS) entry which is preliminary data.</text>
</comment>
<dbReference type="InterPro" id="IPR005290">
    <property type="entry name" value="Ribosomal_uS15_bac-type"/>
</dbReference>
<comment type="similarity">
    <text evidence="4 5">Belongs to the universal ribosomal protein uS15 family.</text>
</comment>
<keyword evidence="4 6" id="KW-0694">RNA-binding</keyword>
<evidence type="ECO:0000256" key="1">
    <source>
        <dbReference type="ARBA" id="ARBA00022980"/>
    </source>
</evidence>
<dbReference type="PANTHER" id="PTHR23321">
    <property type="entry name" value="RIBOSOMAL PROTEIN S15, BACTERIAL AND ORGANELLAR"/>
    <property type="match status" value="1"/>
</dbReference>
<dbReference type="EMBL" id="PCVO01000049">
    <property type="protein sequence ID" value="PIQ75035.1"/>
    <property type="molecule type" value="Genomic_DNA"/>
</dbReference>
<dbReference type="GO" id="GO:0022627">
    <property type="term" value="C:cytosolic small ribosomal subunit"/>
    <property type="evidence" value="ECO:0007669"/>
    <property type="project" value="TreeGrafter"/>
</dbReference>
<gene>
    <name evidence="4 7" type="primary">rpsO</name>
    <name evidence="7" type="ORF">COV84_03390</name>
</gene>
<dbReference type="InterPro" id="IPR009068">
    <property type="entry name" value="uS15_NS1_RNA-bd_sf"/>
</dbReference>
<keyword evidence="1 4" id="KW-0689">Ribosomal protein</keyword>
<evidence type="ECO:0000256" key="6">
    <source>
        <dbReference type="RuleBase" id="RU004524"/>
    </source>
</evidence>
<keyword evidence="4 6" id="KW-0699">rRNA-binding</keyword>
<dbReference type="SMART" id="SM01387">
    <property type="entry name" value="Ribosomal_S15"/>
    <property type="match status" value="1"/>
</dbReference>
<sequence>MLKTTTKKKIIKEFQIHEKDTGSADVQAAILTEQIEALTKHLKKHPKDNHSRRGLLKMVSKRKKLIDYLQKGDEKRYKSLVKKLGLKK</sequence>
<evidence type="ECO:0000256" key="5">
    <source>
        <dbReference type="RuleBase" id="RU003919"/>
    </source>
</evidence>
<dbReference type="AlphaFoldDB" id="A0A2H0KUR5"/>
<protein>
    <recommendedName>
        <fullName evidence="4">Small ribosomal subunit protein uS15</fullName>
    </recommendedName>
</protein>
<dbReference type="Gene3D" id="6.10.250.3130">
    <property type="match status" value="1"/>
</dbReference>
<dbReference type="HAMAP" id="MF_01343_B">
    <property type="entry name" value="Ribosomal_uS15_B"/>
    <property type="match status" value="1"/>
</dbReference>
<dbReference type="NCBIfam" id="TIGR00952">
    <property type="entry name" value="S15_bact"/>
    <property type="match status" value="1"/>
</dbReference>
<dbReference type="SUPFAM" id="SSF47060">
    <property type="entry name" value="S15/NS1 RNA-binding domain"/>
    <property type="match status" value="1"/>
</dbReference>
<dbReference type="Proteomes" id="UP000229317">
    <property type="component" value="Unassembled WGS sequence"/>
</dbReference>
<dbReference type="PROSITE" id="PS00362">
    <property type="entry name" value="RIBOSOMAL_S15"/>
    <property type="match status" value="1"/>
</dbReference>
<accession>A0A2H0KUR5</accession>
<comment type="subunit">
    <text evidence="3 4">Part of the 30S ribosomal subunit. Forms a bridge to the 50S subunit in the 70S ribosome, contacting the 23S rRNA.</text>
</comment>
<evidence type="ECO:0000256" key="4">
    <source>
        <dbReference type="HAMAP-Rule" id="MF_01343"/>
    </source>
</evidence>
<comment type="function">
    <text evidence="4">Forms an intersubunit bridge (bridge B4) with the 23S rRNA of the 50S subunit in the ribosome.</text>
</comment>
<evidence type="ECO:0000256" key="3">
    <source>
        <dbReference type="ARBA" id="ARBA00064542"/>
    </source>
</evidence>
<dbReference type="InterPro" id="IPR000589">
    <property type="entry name" value="Ribosomal_uS15"/>
</dbReference>
<dbReference type="GO" id="GO:0019843">
    <property type="term" value="F:rRNA binding"/>
    <property type="evidence" value="ECO:0007669"/>
    <property type="project" value="UniProtKB-UniRule"/>
</dbReference>
<evidence type="ECO:0000313" key="8">
    <source>
        <dbReference type="Proteomes" id="UP000229317"/>
    </source>
</evidence>
<evidence type="ECO:0000256" key="2">
    <source>
        <dbReference type="ARBA" id="ARBA00023274"/>
    </source>
</evidence>
<comment type="function">
    <text evidence="4 6">One of the primary rRNA binding proteins, it binds directly to 16S rRNA where it helps nucleate assembly of the platform of the 30S subunit by binding and bridging several RNA helices of the 16S rRNA.</text>
</comment>
<dbReference type="PANTHER" id="PTHR23321:SF26">
    <property type="entry name" value="SMALL RIBOSOMAL SUBUNIT PROTEIN US15M"/>
    <property type="match status" value="1"/>
</dbReference>
<dbReference type="GO" id="GO:0006412">
    <property type="term" value="P:translation"/>
    <property type="evidence" value="ECO:0007669"/>
    <property type="project" value="UniProtKB-UniRule"/>
</dbReference>
<evidence type="ECO:0000313" key="7">
    <source>
        <dbReference type="EMBL" id="PIQ75035.1"/>
    </source>
</evidence>
<dbReference type="Pfam" id="PF00312">
    <property type="entry name" value="Ribosomal_S15"/>
    <property type="match status" value="1"/>
</dbReference>
<dbReference type="GO" id="GO:0003735">
    <property type="term" value="F:structural constituent of ribosome"/>
    <property type="evidence" value="ECO:0007669"/>
    <property type="project" value="InterPro"/>
</dbReference>